<evidence type="ECO:0000256" key="8">
    <source>
        <dbReference type="ARBA" id="ARBA00047427"/>
    </source>
</evidence>
<comment type="catalytic activity">
    <reaction evidence="14">
        <text>13-(9Z-octadecenoyloxy)-octadecanoate + H2O = 13-hydroxy-octadecanoate + (9Z)-octadecenoate + H(+)</text>
        <dbReference type="Rhea" id="RHEA:52064"/>
        <dbReference type="ChEBI" id="CHEBI:15377"/>
        <dbReference type="ChEBI" id="CHEBI:15378"/>
        <dbReference type="ChEBI" id="CHEBI:30823"/>
        <dbReference type="ChEBI" id="CHEBI:136303"/>
        <dbReference type="ChEBI" id="CHEBI:136304"/>
    </reaction>
    <physiologicalReaction direction="left-to-right" evidence="14">
        <dbReference type="Rhea" id="RHEA:52065"/>
    </physiologicalReaction>
</comment>
<keyword evidence="18" id="KW-1185">Reference proteome</keyword>
<evidence type="ECO:0000256" key="13">
    <source>
        <dbReference type="ARBA" id="ARBA00049221"/>
    </source>
</evidence>
<dbReference type="GO" id="GO:0012505">
    <property type="term" value="C:endomembrane system"/>
    <property type="evidence" value="ECO:0007669"/>
    <property type="project" value="UniProtKB-SubCell"/>
</dbReference>
<sequence length="252" mass="30211">MSASKVNITHSTTYKQKYAWLKFRWFIYLLSFVHLVTMAIRFLIEKDFENSEDVTIRVYAKFKWKLITTWFNLLFFVYIPVCLYCDWRELKGNVTKHLKTVKRLRDFMFTSLVLPTTAFADILFWRLWHHDKDLIAPPAVDSMIHLWEHHCMHTISLLFVIFDFLFVRRKRPKNMAPGIITLTCFISLYIAVCVQSVLNEEYLYPVFKKFSYTKLSVLAIYTYISVLFYHTGQWVLVDLIHGQTVTQKKRVY</sequence>
<feature type="transmembrane region" description="Helical" evidence="17">
    <location>
        <begin position="25"/>
        <end position="44"/>
    </location>
</feature>
<feature type="transmembrane region" description="Helical" evidence="17">
    <location>
        <begin position="179"/>
        <end position="198"/>
    </location>
</feature>
<evidence type="ECO:0000256" key="5">
    <source>
        <dbReference type="ARBA" id="ARBA00022989"/>
    </source>
</evidence>
<keyword evidence="6 17" id="KW-0472">Membrane</keyword>
<evidence type="ECO:0000256" key="7">
    <source>
        <dbReference type="ARBA" id="ARBA00047368"/>
    </source>
</evidence>
<comment type="catalytic activity">
    <reaction evidence="8">
        <text>13-octadecanoyloxy-octadecanoate + H2O = 13-hydroxy-octadecanoate + octadecanoate + H(+)</text>
        <dbReference type="Rhea" id="RHEA:52084"/>
        <dbReference type="ChEBI" id="CHEBI:15377"/>
        <dbReference type="ChEBI" id="CHEBI:15378"/>
        <dbReference type="ChEBI" id="CHEBI:25629"/>
        <dbReference type="ChEBI" id="CHEBI:136304"/>
        <dbReference type="ChEBI" id="CHEBI:136335"/>
    </reaction>
    <physiologicalReaction direction="left-to-right" evidence="8">
        <dbReference type="Rhea" id="RHEA:52085"/>
    </physiologicalReaction>
</comment>
<keyword evidence="4 17" id="KW-0812">Transmembrane</keyword>
<reference evidence="19" key="1">
    <citation type="submission" date="2025-08" db="UniProtKB">
        <authorList>
            <consortium name="RefSeq"/>
        </authorList>
    </citation>
    <scope>IDENTIFICATION</scope>
</reference>
<evidence type="ECO:0000313" key="19">
    <source>
        <dbReference type="RefSeq" id="XP_023937052.2"/>
    </source>
</evidence>
<comment type="catalytic activity">
    <reaction evidence="10">
        <text>12-octadecanoyloxy-octadecanoate + H2O = 12-hydroxyoctadecanoate + octadecanoate + H(+)</text>
        <dbReference type="Rhea" id="RHEA:52080"/>
        <dbReference type="ChEBI" id="CHEBI:15377"/>
        <dbReference type="ChEBI" id="CHEBI:15378"/>
        <dbReference type="ChEBI" id="CHEBI:25629"/>
        <dbReference type="ChEBI" id="CHEBI:84201"/>
        <dbReference type="ChEBI" id="CHEBI:136330"/>
    </reaction>
    <physiologicalReaction direction="left-to-right" evidence="10">
        <dbReference type="Rhea" id="RHEA:52081"/>
    </physiologicalReaction>
</comment>
<dbReference type="RefSeq" id="XP_023937052.2">
    <property type="nucleotide sequence ID" value="XM_024081284.2"/>
</dbReference>
<dbReference type="GeneID" id="112045189"/>
<dbReference type="Pfam" id="PF04750">
    <property type="entry name" value="Far-17a_AIG1"/>
    <property type="match status" value="1"/>
</dbReference>
<dbReference type="AlphaFoldDB" id="A0A6J1MVS5"/>
<dbReference type="Proteomes" id="UP001652582">
    <property type="component" value="Chromosome 9"/>
</dbReference>
<comment type="similarity">
    <text evidence="3">Belongs to the AIG1 family.</text>
</comment>
<evidence type="ECO:0000256" key="1">
    <source>
        <dbReference type="ARBA" id="ARBA00000923"/>
    </source>
</evidence>
<protein>
    <submittedName>
        <fullName evidence="19">Androgen-dependent TFPI-regulating protein</fullName>
    </submittedName>
</protein>
<comment type="catalytic activity">
    <reaction evidence="13">
        <text>9-octadecanoyloxy-octadecanoate + H2O = 9-hydroxy-octadecanoate + octadecanoate + H(+)</text>
        <dbReference type="Rhea" id="RHEA:52096"/>
        <dbReference type="ChEBI" id="CHEBI:15377"/>
        <dbReference type="ChEBI" id="CHEBI:15378"/>
        <dbReference type="ChEBI" id="CHEBI:25629"/>
        <dbReference type="ChEBI" id="CHEBI:136286"/>
        <dbReference type="ChEBI" id="CHEBI:136373"/>
    </reaction>
    <physiologicalReaction direction="left-to-right" evidence="13">
        <dbReference type="Rhea" id="RHEA:52097"/>
    </physiologicalReaction>
</comment>
<evidence type="ECO:0000256" key="17">
    <source>
        <dbReference type="SAM" id="Phobius"/>
    </source>
</evidence>
<comment type="catalytic activity">
    <reaction evidence="7">
        <text>12-hexadecanoyloxy-octadecanoate + H2O = 12-hydroxyoctadecanoate + hexadecanoate + H(+)</text>
        <dbReference type="Rhea" id="RHEA:52056"/>
        <dbReference type="ChEBI" id="CHEBI:7896"/>
        <dbReference type="ChEBI" id="CHEBI:15377"/>
        <dbReference type="ChEBI" id="CHEBI:15378"/>
        <dbReference type="ChEBI" id="CHEBI:83677"/>
        <dbReference type="ChEBI" id="CHEBI:84201"/>
    </reaction>
    <physiologicalReaction direction="left-to-right" evidence="7">
        <dbReference type="Rhea" id="RHEA:52057"/>
    </physiologicalReaction>
</comment>
<dbReference type="OrthoDB" id="1898221at2759"/>
<evidence type="ECO:0000256" key="2">
    <source>
        <dbReference type="ARBA" id="ARBA00004127"/>
    </source>
</evidence>
<accession>A0A6J1MVS5</accession>
<evidence type="ECO:0000313" key="18">
    <source>
        <dbReference type="Proteomes" id="UP001652582"/>
    </source>
</evidence>
<comment type="catalytic activity">
    <reaction evidence="12">
        <text>9-(9Z-octadecenoyloxy)-octadecanoate + H2O = 9-hydroxy-octadecanoate + (9Z)-octadecenoate + H(+)</text>
        <dbReference type="Rhea" id="RHEA:52048"/>
        <dbReference type="ChEBI" id="CHEBI:15377"/>
        <dbReference type="ChEBI" id="CHEBI:15378"/>
        <dbReference type="ChEBI" id="CHEBI:30823"/>
        <dbReference type="ChEBI" id="CHEBI:136282"/>
        <dbReference type="ChEBI" id="CHEBI:136286"/>
    </reaction>
    <physiologicalReaction direction="left-to-right" evidence="12">
        <dbReference type="Rhea" id="RHEA:52049"/>
    </physiologicalReaction>
</comment>
<dbReference type="GO" id="GO:0016020">
    <property type="term" value="C:membrane"/>
    <property type="evidence" value="ECO:0007669"/>
    <property type="project" value="InterPro"/>
</dbReference>
<evidence type="ECO:0000256" key="10">
    <source>
        <dbReference type="ARBA" id="ARBA00048680"/>
    </source>
</evidence>
<dbReference type="KEGG" id="bany:112045189"/>
<evidence type="ECO:0000256" key="3">
    <source>
        <dbReference type="ARBA" id="ARBA00009300"/>
    </source>
</evidence>
<feature type="transmembrane region" description="Helical" evidence="17">
    <location>
        <begin position="218"/>
        <end position="240"/>
    </location>
</feature>
<dbReference type="PANTHER" id="PTHR10989:SF16">
    <property type="entry name" value="AT02829P-RELATED"/>
    <property type="match status" value="1"/>
</dbReference>
<feature type="transmembrane region" description="Helical" evidence="17">
    <location>
        <begin position="147"/>
        <end position="167"/>
    </location>
</feature>
<comment type="catalytic activity">
    <reaction evidence="9">
        <text>9-hexadecanoyloxy-octadecanoate + H2O = 9-hydroxy-octadecanoate + hexadecanoate + H(+)</text>
        <dbReference type="Rhea" id="RHEA:52052"/>
        <dbReference type="ChEBI" id="CHEBI:7896"/>
        <dbReference type="ChEBI" id="CHEBI:15377"/>
        <dbReference type="ChEBI" id="CHEBI:15378"/>
        <dbReference type="ChEBI" id="CHEBI:83670"/>
        <dbReference type="ChEBI" id="CHEBI:136286"/>
    </reaction>
    <physiologicalReaction direction="left-to-right" evidence="9">
        <dbReference type="Rhea" id="RHEA:52053"/>
    </physiologicalReaction>
</comment>
<name>A0A6J1MVS5_BICAN</name>
<comment type="catalytic activity">
    <reaction evidence="1">
        <text>9-(9Z-hexadecenoyloxy)-octadecanoate + H2O = (9Z)-hexadecenoate + 9-hydroxy-octadecanoate + H(+)</text>
        <dbReference type="Rhea" id="RHEA:52068"/>
        <dbReference type="ChEBI" id="CHEBI:15377"/>
        <dbReference type="ChEBI" id="CHEBI:15378"/>
        <dbReference type="ChEBI" id="CHEBI:32372"/>
        <dbReference type="ChEBI" id="CHEBI:136286"/>
        <dbReference type="ChEBI" id="CHEBI:136309"/>
    </reaction>
    <physiologicalReaction direction="left-to-right" evidence="1">
        <dbReference type="Rhea" id="RHEA:52069"/>
    </physiologicalReaction>
</comment>
<evidence type="ECO:0000256" key="11">
    <source>
        <dbReference type="ARBA" id="ARBA00048701"/>
    </source>
</evidence>
<feature type="transmembrane region" description="Helical" evidence="17">
    <location>
        <begin position="107"/>
        <end position="127"/>
    </location>
</feature>
<organism evidence="18 19">
    <name type="scientific">Bicyclus anynana</name>
    <name type="common">Squinting bush brown butterfly</name>
    <dbReference type="NCBI Taxonomy" id="110368"/>
    <lineage>
        <taxon>Eukaryota</taxon>
        <taxon>Metazoa</taxon>
        <taxon>Ecdysozoa</taxon>
        <taxon>Arthropoda</taxon>
        <taxon>Hexapoda</taxon>
        <taxon>Insecta</taxon>
        <taxon>Pterygota</taxon>
        <taxon>Neoptera</taxon>
        <taxon>Endopterygota</taxon>
        <taxon>Lepidoptera</taxon>
        <taxon>Glossata</taxon>
        <taxon>Ditrysia</taxon>
        <taxon>Papilionoidea</taxon>
        <taxon>Nymphalidae</taxon>
        <taxon>Satyrinae</taxon>
        <taxon>Satyrini</taxon>
        <taxon>Mycalesina</taxon>
        <taxon>Bicyclus</taxon>
    </lineage>
</organism>
<evidence type="ECO:0000256" key="16">
    <source>
        <dbReference type="ARBA" id="ARBA00049428"/>
    </source>
</evidence>
<evidence type="ECO:0000256" key="4">
    <source>
        <dbReference type="ARBA" id="ARBA00022692"/>
    </source>
</evidence>
<dbReference type="PANTHER" id="PTHR10989">
    <property type="entry name" value="ANDROGEN-INDUCED PROTEIN 1-RELATED"/>
    <property type="match status" value="1"/>
</dbReference>
<evidence type="ECO:0000256" key="15">
    <source>
        <dbReference type="ARBA" id="ARBA00049322"/>
    </source>
</evidence>
<comment type="catalytic activity">
    <reaction evidence="16">
        <text>12-(9Z-hexadecenoyloxy)-octadecanoate + H2O = 12-hydroxyoctadecanoate + (9Z)-hexadecenoate + H(+)</text>
        <dbReference type="Rhea" id="RHEA:52072"/>
        <dbReference type="ChEBI" id="CHEBI:15377"/>
        <dbReference type="ChEBI" id="CHEBI:15378"/>
        <dbReference type="ChEBI" id="CHEBI:32372"/>
        <dbReference type="ChEBI" id="CHEBI:84201"/>
        <dbReference type="ChEBI" id="CHEBI:136312"/>
    </reaction>
    <physiologicalReaction direction="left-to-right" evidence="16">
        <dbReference type="Rhea" id="RHEA:52073"/>
    </physiologicalReaction>
</comment>
<evidence type="ECO:0000256" key="14">
    <source>
        <dbReference type="ARBA" id="ARBA00049296"/>
    </source>
</evidence>
<feature type="transmembrane region" description="Helical" evidence="17">
    <location>
        <begin position="64"/>
        <end position="87"/>
    </location>
</feature>
<keyword evidence="5 17" id="KW-1133">Transmembrane helix</keyword>
<comment type="catalytic activity">
    <reaction evidence="15">
        <text>13-(9Z-hexadecenoyloxy)-octadecanoate + H2O = 13-hydroxy-octadecanoate + (9Z)-hexadecenoate + H(+)</text>
        <dbReference type="Rhea" id="RHEA:52076"/>
        <dbReference type="ChEBI" id="CHEBI:15377"/>
        <dbReference type="ChEBI" id="CHEBI:15378"/>
        <dbReference type="ChEBI" id="CHEBI:32372"/>
        <dbReference type="ChEBI" id="CHEBI:136304"/>
        <dbReference type="ChEBI" id="CHEBI:136315"/>
    </reaction>
    <physiologicalReaction direction="left-to-right" evidence="15">
        <dbReference type="Rhea" id="RHEA:52077"/>
    </physiologicalReaction>
</comment>
<evidence type="ECO:0000256" key="6">
    <source>
        <dbReference type="ARBA" id="ARBA00023136"/>
    </source>
</evidence>
<evidence type="ECO:0000256" key="12">
    <source>
        <dbReference type="ARBA" id="ARBA00048800"/>
    </source>
</evidence>
<proteinExistence type="inferred from homology"/>
<comment type="catalytic activity">
    <reaction evidence="11">
        <text>12-(9Z-octadecenoyloxy)-octadecanoate + H2O = 12-hydroxyoctadecanoate + (9Z)-octadecenoate + H(+)</text>
        <dbReference type="Rhea" id="RHEA:52060"/>
        <dbReference type="ChEBI" id="CHEBI:15377"/>
        <dbReference type="ChEBI" id="CHEBI:15378"/>
        <dbReference type="ChEBI" id="CHEBI:30823"/>
        <dbReference type="ChEBI" id="CHEBI:84201"/>
        <dbReference type="ChEBI" id="CHEBI:136302"/>
    </reaction>
    <physiologicalReaction direction="left-to-right" evidence="11">
        <dbReference type="Rhea" id="RHEA:52061"/>
    </physiologicalReaction>
</comment>
<comment type="subcellular location">
    <subcellularLocation>
        <location evidence="2">Endomembrane system</location>
        <topology evidence="2">Multi-pass membrane protein</topology>
    </subcellularLocation>
</comment>
<evidence type="ECO:0000256" key="9">
    <source>
        <dbReference type="ARBA" id="ARBA00047863"/>
    </source>
</evidence>
<dbReference type="InterPro" id="IPR006838">
    <property type="entry name" value="ADTRP_AIG1"/>
</dbReference>
<gene>
    <name evidence="19" type="primary">LOC112045189</name>
</gene>